<keyword evidence="8" id="KW-1185">Reference proteome</keyword>
<evidence type="ECO:0000313" key="7">
    <source>
        <dbReference type="EMBL" id="BBO78834.1"/>
    </source>
</evidence>
<dbReference type="PRINTS" id="PR00061">
    <property type="entry name" value="RIBOSOMALL19"/>
</dbReference>
<evidence type="ECO:0000256" key="5">
    <source>
        <dbReference type="HAMAP-Rule" id="MF_00402"/>
    </source>
</evidence>
<dbReference type="GO" id="GO:0003735">
    <property type="term" value="F:structural constituent of ribosome"/>
    <property type="evidence" value="ECO:0007669"/>
    <property type="project" value="InterPro"/>
</dbReference>
<protein>
    <recommendedName>
        <fullName evidence="4 5">Large ribosomal subunit protein bL19</fullName>
    </recommendedName>
</protein>
<dbReference type="RefSeq" id="WP_269433799.1">
    <property type="nucleotide sequence ID" value="NZ_AP021875.1"/>
</dbReference>
<dbReference type="KEGG" id="dwd:DSCW_62510"/>
<comment type="function">
    <text evidence="5 6">This protein is located at the 30S-50S ribosomal subunit interface and may play a role in the structure and function of the aminoacyl-tRNA binding site.</text>
</comment>
<dbReference type="GO" id="GO:0006412">
    <property type="term" value="P:translation"/>
    <property type="evidence" value="ECO:0007669"/>
    <property type="project" value="UniProtKB-UniRule"/>
</dbReference>
<dbReference type="SUPFAM" id="SSF50104">
    <property type="entry name" value="Translation proteins SH3-like domain"/>
    <property type="match status" value="1"/>
</dbReference>
<dbReference type="Gene3D" id="2.30.30.790">
    <property type="match status" value="1"/>
</dbReference>
<dbReference type="PIRSF" id="PIRSF002191">
    <property type="entry name" value="Ribosomal_L19"/>
    <property type="match status" value="1"/>
</dbReference>
<dbReference type="FunFam" id="2.30.30.790:FF:000001">
    <property type="entry name" value="50S ribosomal protein L19"/>
    <property type="match status" value="1"/>
</dbReference>
<dbReference type="Proteomes" id="UP000427769">
    <property type="component" value="Chromosome"/>
</dbReference>
<reference evidence="7 8" key="1">
    <citation type="submission" date="2019-11" db="EMBL/GenBank/DDBJ databases">
        <title>Comparative genomics of hydrocarbon-degrading Desulfosarcina strains.</title>
        <authorList>
            <person name="Watanabe M."/>
            <person name="Kojima H."/>
            <person name="Fukui M."/>
        </authorList>
    </citation>
    <scope>NUCLEOTIDE SEQUENCE [LARGE SCALE GENOMIC DNA]</scope>
    <source>
        <strain evidence="7 8">PP31</strain>
    </source>
</reference>
<dbReference type="PROSITE" id="PS01015">
    <property type="entry name" value="RIBOSOMAL_L19"/>
    <property type="match status" value="1"/>
</dbReference>
<dbReference type="GO" id="GO:0022625">
    <property type="term" value="C:cytosolic large ribosomal subunit"/>
    <property type="evidence" value="ECO:0007669"/>
    <property type="project" value="TreeGrafter"/>
</dbReference>
<organism evidence="7 8">
    <name type="scientific">Desulfosarcina widdelii</name>
    <dbReference type="NCBI Taxonomy" id="947919"/>
    <lineage>
        <taxon>Bacteria</taxon>
        <taxon>Pseudomonadati</taxon>
        <taxon>Thermodesulfobacteriota</taxon>
        <taxon>Desulfobacteria</taxon>
        <taxon>Desulfobacterales</taxon>
        <taxon>Desulfosarcinaceae</taxon>
        <taxon>Desulfosarcina</taxon>
    </lineage>
</organism>
<dbReference type="InterPro" id="IPR008991">
    <property type="entry name" value="Translation_prot_SH3-like_sf"/>
</dbReference>
<dbReference type="HAMAP" id="MF_00402">
    <property type="entry name" value="Ribosomal_bL19"/>
    <property type="match status" value="1"/>
</dbReference>
<gene>
    <name evidence="5 7" type="primary">rplS</name>
    <name evidence="7" type="ORF">DSCW_62510</name>
</gene>
<proteinExistence type="inferred from homology"/>
<evidence type="ECO:0000313" key="8">
    <source>
        <dbReference type="Proteomes" id="UP000427769"/>
    </source>
</evidence>
<dbReference type="AlphaFoldDB" id="A0A5K7ZKR0"/>
<evidence type="ECO:0000256" key="1">
    <source>
        <dbReference type="ARBA" id="ARBA00005781"/>
    </source>
</evidence>
<evidence type="ECO:0000256" key="2">
    <source>
        <dbReference type="ARBA" id="ARBA00022980"/>
    </source>
</evidence>
<keyword evidence="3 5" id="KW-0687">Ribonucleoprotein</keyword>
<dbReference type="PANTHER" id="PTHR15680">
    <property type="entry name" value="RIBOSOMAL PROTEIN L19"/>
    <property type="match status" value="1"/>
</dbReference>
<evidence type="ECO:0000256" key="3">
    <source>
        <dbReference type="ARBA" id="ARBA00023274"/>
    </source>
</evidence>
<dbReference type="Pfam" id="PF01245">
    <property type="entry name" value="Ribosomal_L19"/>
    <property type="match status" value="1"/>
</dbReference>
<evidence type="ECO:0000256" key="6">
    <source>
        <dbReference type="RuleBase" id="RU000559"/>
    </source>
</evidence>
<evidence type="ECO:0000256" key="4">
    <source>
        <dbReference type="ARBA" id="ARBA00035171"/>
    </source>
</evidence>
<sequence>MEIIKNIEREQVRMDLPDFSPGDTVTVHVKIREGNKERLQAFTGVVISKKKGLANASFTVRKVSYGVGVERVFPMNSPILDRVEVVTRGRVRRAKIYYLRKLRGKAARIKEKRFT</sequence>
<name>A0A5K7ZKR0_9BACT</name>
<dbReference type="InterPro" id="IPR018257">
    <property type="entry name" value="Ribosomal_bL19_CS"/>
</dbReference>
<dbReference type="EMBL" id="AP021875">
    <property type="protein sequence ID" value="BBO78834.1"/>
    <property type="molecule type" value="Genomic_DNA"/>
</dbReference>
<accession>A0A5K7ZKR0</accession>
<dbReference type="NCBIfam" id="TIGR01024">
    <property type="entry name" value="rplS_bact"/>
    <property type="match status" value="1"/>
</dbReference>
<dbReference type="PANTHER" id="PTHR15680:SF9">
    <property type="entry name" value="LARGE RIBOSOMAL SUBUNIT PROTEIN BL19M"/>
    <property type="match status" value="1"/>
</dbReference>
<keyword evidence="2 5" id="KW-0689">Ribosomal protein</keyword>
<comment type="similarity">
    <text evidence="1 5 6">Belongs to the bacterial ribosomal protein bL19 family.</text>
</comment>
<dbReference type="InterPro" id="IPR001857">
    <property type="entry name" value="Ribosomal_bL19"/>
</dbReference>
<dbReference type="InterPro" id="IPR038657">
    <property type="entry name" value="Ribosomal_bL19_sf"/>
</dbReference>